<name>A0A072V7W3_MEDTR</name>
<keyword evidence="5" id="KW-1185">Reference proteome</keyword>
<evidence type="ECO:0000259" key="2">
    <source>
        <dbReference type="Pfam" id="PF22936"/>
    </source>
</evidence>
<evidence type="ECO:0000256" key="1">
    <source>
        <dbReference type="SAM" id="MobiDB-lite"/>
    </source>
</evidence>
<dbReference type="Proteomes" id="UP000002051">
    <property type="component" value="Chromosome 2"/>
</dbReference>
<reference evidence="4" key="3">
    <citation type="submission" date="2015-04" db="UniProtKB">
        <authorList>
            <consortium name="EnsemblPlants"/>
        </authorList>
    </citation>
    <scope>IDENTIFICATION</scope>
    <source>
        <strain evidence="4">cv. Jemalong A17</strain>
    </source>
</reference>
<feature type="region of interest" description="Disordered" evidence="1">
    <location>
        <begin position="98"/>
        <end position="118"/>
    </location>
</feature>
<evidence type="ECO:0000313" key="3">
    <source>
        <dbReference type="EMBL" id="KEH37877.1"/>
    </source>
</evidence>
<sequence length="192" mass="21540">MQLRHLTHLEPSRQMQLRPLNHACATNQGIKPSTYLSKGSRASSPQRVEQRLQVLKHVVNASRKGRKPSLYLKSLLKLEASILKSKFQKKKTVVATWESEPRGTKPKGMSNQRKSNSRHKICLRAKVKQKSWYLDSGCSRHMTGEKSMFLTLTMKEGGSVKFGGRQPSKIIGTGTIGNSSISINNVWLVDSL</sequence>
<evidence type="ECO:0000313" key="4">
    <source>
        <dbReference type="EnsemblPlants" id="KEH37877"/>
    </source>
</evidence>
<dbReference type="InterPro" id="IPR054722">
    <property type="entry name" value="PolX-like_BBD"/>
</dbReference>
<dbReference type="HOGENOM" id="CLU_1417086_0_0_1"/>
<feature type="domain" description="Retrovirus-related Pol polyprotein from transposon TNT 1-94-like beta-barrel" evidence="2">
    <location>
        <begin position="132"/>
        <end position="189"/>
    </location>
</feature>
<reference evidence="3 5" key="1">
    <citation type="journal article" date="2011" name="Nature">
        <title>The Medicago genome provides insight into the evolution of rhizobial symbioses.</title>
        <authorList>
            <person name="Young N.D."/>
            <person name="Debelle F."/>
            <person name="Oldroyd G.E."/>
            <person name="Geurts R."/>
            <person name="Cannon S.B."/>
            <person name="Udvardi M.K."/>
            <person name="Benedito V.A."/>
            <person name="Mayer K.F."/>
            <person name="Gouzy J."/>
            <person name="Schoof H."/>
            <person name="Van de Peer Y."/>
            <person name="Proost S."/>
            <person name="Cook D.R."/>
            <person name="Meyers B.C."/>
            <person name="Spannagl M."/>
            <person name="Cheung F."/>
            <person name="De Mita S."/>
            <person name="Krishnakumar V."/>
            <person name="Gundlach H."/>
            <person name="Zhou S."/>
            <person name="Mudge J."/>
            <person name="Bharti A.K."/>
            <person name="Murray J.D."/>
            <person name="Naoumkina M.A."/>
            <person name="Rosen B."/>
            <person name="Silverstein K.A."/>
            <person name="Tang H."/>
            <person name="Rombauts S."/>
            <person name="Zhao P.X."/>
            <person name="Zhou P."/>
            <person name="Barbe V."/>
            <person name="Bardou P."/>
            <person name="Bechner M."/>
            <person name="Bellec A."/>
            <person name="Berger A."/>
            <person name="Berges H."/>
            <person name="Bidwell S."/>
            <person name="Bisseling T."/>
            <person name="Choisne N."/>
            <person name="Couloux A."/>
            <person name="Denny R."/>
            <person name="Deshpande S."/>
            <person name="Dai X."/>
            <person name="Doyle J.J."/>
            <person name="Dudez A.M."/>
            <person name="Farmer A.D."/>
            <person name="Fouteau S."/>
            <person name="Franken C."/>
            <person name="Gibelin C."/>
            <person name="Gish J."/>
            <person name="Goldstein S."/>
            <person name="Gonzalez A.J."/>
            <person name="Green P.J."/>
            <person name="Hallab A."/>
            <person name="Hartog M."/>
            <person name="Hua A."/>
            <person name="Humphray S.J."/>
            <person name="Jeong D.H."/>
            <person name="Jing Y."/>
            <person name="Jocker A."/>
            <person name="Kenton S.M."/>
            <person name="Kim D.J."/>
            <person name="Klee K."/>
            <person name="Lai H."/>
            <person name="Lang C."/>
            <person name="Lin S."/>
            <person name="Macmil S.L."/>
            <person name="Magdelenat G."/>
            <person name="Matthews L."/>
            <person name="McCorrison J."/>
            <person name="Monaghan E.L."/>
            <person name="Mun J.H."/>
            <person name="Najar F.Z."/>
            <person name="Nicholson C."/>
            <person name="Noirot C."/>
            <person name="O'Bleness M."/>
            <person name="Paule C.R."/>
            <person name="Poulain J."/>
            <person name="Prion F."/>
            <person name="Qin B."/>
            <person name="Qu C."/>
            <person name="Retzel E.F."/>
            <person name="Riddle C."/>
            <person name="Sallet E."/>
            <person name="Samain S."/>
            <person name="Samson N."/>
            <person name="Sanders I."/>
            <person name="Saurat O."/>
            <person name="Scarpelli C."/>
            <person name="Schiex T."/>
            <person name="Segurens B."/>
            <person name="Severin A.J."/>
            <person name="Sherrier D.J."/>
            <person name="Shi R."/>
            <person name="Sims S."/>
            <person name="Singer S.R."/>
            <person name="Sinharoy S."/>
            <person name="Sterck L."/>
            <person name="Viollet A."/>
            <person name="Wang B.B."/>
            <person name="Wang K."/>
            <person name="Wang M."/>
            <person name="Wang X."/>
            <person name="Warfsmann J."/>
            <person name="Weissenbach J."/>
            <person name="White D.D."/>
            <person name="White J.D."/>
            <person name="Wiley G.B."/>
            <person name="Wincker P."/>
            <person name="Xing Y."/>
            <person name="Yang L."/>
            <person name="Yao Z."/>
            <person name="Ying F."/>
            <person name="Zhai J."/>
            <person name="Zhou L."/>
            <person name="Zuber A."/>
            <person name="Denarie J."/>
            <person name="Dixon R.A."/>
            <person name="May G.D."/>
            <person name="Schwartz D.C."/>
            <person name="Rogers J."/>
            <person name="Quetier F."/>
            <person name="Town C.D."/>
            <person name="Roe B.A."/>
        </authorList>
    </citation>
    <scope>NUCLEOTIDE SEQUENCE [LARGE SCALE GENOMIC DNA]</scope>
    <source>
        <strain evidence="3">A17</strain>
        <strain evidence="4 5">cv. Jemalong A17</strain>
    </source>
</reference>
<protein>
    <recommendedName>
        <fullName evidence="2">Retrovirus-related Pol polyprotein from transposon TNT 1-94-like beta-barrel domain-containing protein</fullName>
    </recommendedName>
</protein>
<accession>A0A072V7W3</accession>
<proteinExistence type="predicted"/>
<dbReference type="EMBL" id="CM001218">
    <property type="protein sequence ID" value="KEH37877.1"/>
    <property type="molecule type" value="Genomic_DNA"/>
</dbReference>
<evidence type="ECO:0000313" key="5">
    <source>
        <dbReference type="Proteomes" id="UP000002051"/>
    </source>
</evidence>
<dbReference type="EnsemblPlants" id="KEH37877">
    <property type="protein sequence ID" value="KEH37877"/>
    <property type="gene ID" value="MTR_2g450380"/>
</dbReference>
<organism evidence="3 5">
    <name type="scientific">Medicago truncatula</name>
    <name type="common">Barrel medic</name>
    <name type="synonym">Medicago tribuloides</name>
    <dbReference type="NCBI Taxonomy" id="3880"/>
    <lineage>
        <taxon>Eukaryota</taxon>
        <taxon>Viridiplantae</taxon>
        <taxon>Streptophyta</taxon>
        <taxon>Embryophyta</taxon>
        <taxon>Tracheophyta</taxon>
        <taxon>Spermatophyta</taxon>
        <taxon>Magnoliopsida</taxon>
        <taxon>eudicotyledons</taxon>
        <taxon>Gunneridae</taxon>
        <taxon>Pentapetalae</taxon>
        <taxon>rosids</taxon>
        <taxon>fabids</taxon>
        <taxon>Fabales</taxon>
        <taxon>Fabaceae</taxon>
        <taxon>Papilionoideae</taxon>
        <taxon>50 kb inversion clade</taxon>
        <taxon>NPAAA clade</taxon>
        <taxon>Hologalegina</taxon>
        <taxon>IRL clade</taxon>
        <taxon>Trifolieae</taxon>
        <taxon>Medicago</taxon>
    </lineage>
</organism>
<dbReference type="AlphaFoldDB" id="A0A072V7W3"/>
<dbReference type="Pfam" id="PF22936">
    <property type="entry name" value="Pol_BBD"/>
    <property type="match status" value="1"/>
</dbReference>
<gene>
    <name evidence="3" type="ordered locus">MTR_2g450380</name>
</gene>
<reference evidence="3 5" key="2">
    <citation type="journal article" date="2014" name="BMC Genomics">
        <title>An improved genome release (version Mt4.0) for the model legume Medicago truncatula.</title>
        <authorList>
            <person name="Tang H."/>
            <person name="Krishnakumar V."/>
            <person name="Bidwell S."/>
            <person name="Rosen B."/>
            <person name="Chan A."/>
            <person name="Zhou S."/>
            <person name="Gentzbittel L."/>
            <person name="Childs K.L."/>
            <person name="Yandell M."/>
            <person name="Gundlach H."/>
            <person name="Mayer K.F."/>
            <person name="Schwartz D.C."/>
            <person name="Town C.D."/>
        </authorList>
    </citation>
    <scope>GENOME REANNOTATION</scope>
    <source>
        <strain evidence="3">A17</strain>
        <strain evidence="4 5">cv. Jemalong A17</strain>
    </source>
</reference>